<dbReference type="SUPFAM" id="SSF160369">
    <property type="entry name" value="Ribosomal protein L10-like"/>
    <property type="match status" value="1"/>
</dbReference>
<proteinExistence type="inferred from homology"/>
<reference evidence="9" key="1">
    <citation type="journal article" date="2013" name="Stand. Genomic Sci.">
        <title>Complete genome sequence of the halophilic bacterium Spirochaeta africana type strain (Z-7692(T)) from the alkaline Lake Magadi in the East African Rift.</title>
        <authorList>
            <person name="Liolos K."/>
            <person name="Abt B."/>
            <person name="Scheuner C."/>
            <person name="Teshima H."/>
            <person name="Held B."/>
            <person name="Lapidus A."/>
            <person name="Nolan M."/>
            <person name="Lucas S."/>
            <person name="Deshpande S."/>
            <person name="Cheng J.F."/>
            <person name="Tapia R."/>
            <person name="Goodwin L.A."/>
            <person name="Pitluck S."/>
            <person name="Pagani I."/>
            <person name="Ivanova N."/>
            <person name="Mavromatis K."/>
            <person name="Mikhailova N."/>
            <person name="Huntemann M."/>
            <person name="Pati A."/>
            <person name="Chen A."/>
            <person name="Palaniappan K."/>
            <person name="Land M."/>
            <person name="Rohde M."/>
            <person name="Tindall B.J."/>
            <person name="Detter J.C."/>
            <person name="Goker M."/>
            <person name="Bristow J."/>
            <person name="Eisen J.A."/>
            <person name="Markowitz V."/>
            <person name="Hugenholtz P."/>
            <person name="Woyke T."/>
            <person name="Klenk H.P."/>
            <person name="Kyrpides N.C."/>
        </authorList>
    </citation>
    <scope>NUCLEOTIDE SEQUENCE</scope>
    <source>
        <strain evidence="9">ATCC 700263 / DSM 8902 / Z-7692</strain>
    </source>
</reference>
<dbReference type="RefSeq" id="WP_014454644.1">
    <property type="nucleotide sequence ID" value="NC_017098.1"/>
</dbReference>
<evidence type="ECO:0000313" key="9">
    <source>
        <dbReference type="Proteomes" id="UP000007383"/>
    </source>
</evidence>
<dbReference type="CDD" id="cd05797">
    <property type="entry name" value="Ribosomal_L10"/>
    <property type="match status" value="1"/>
</dbReference>
<evidence type="ECO:0000256" key="3">
    <source>
        <dbReference type="ARBA" id="ARBA00022730"/>
    </source>
</evidence>
<dbReference type="GO" id="GO:0003735">
    <property type="term" value="F:structural constituent of ribosome"/>
    <property type="evidence" value="ECO:0007669"/>
    <property type="project" value="InterPro"/>
</dbReference>
<dbReference type="OrthoDB" id="9808307at2"/>
<dbReference type="InterPro" id="IPR047865">
    <property type="entry name" value="Ribosomal_uL10_bac_type"/>
</dbReference>
<comment type="function">
    <text evidence="1 7">Forms part of the ribosomal stalk, playing a central role in the interaction of the ribosome with GTP-bound translation factors.</text>
</comment>
<name>H9UGK4_SPIAZ</name>
<dbReference type="Pfam" id="PF00466">
    <property type="entry name" value="Ribosomal_L10"/>
    <property type="match status" value="1"/>
</dbReference>
<protein>
    <recommendedName>
        <fullName evidence="6 7">Large ribosomal subunit protein uL10</fullName>
    </recommendedName>
</protein>
<evidence type="ECO:0000256" key="2">
    <source>
        <dbReference type="ARBA" id="ARBA00008889"/>
    </source>
</evidence>
<dbReference type="GO" id="GO:0070180">
    <property type="term" value="F:large ribosomal subunit rRNA binding"/>
    <property type="evidence" value="ECO:0007669"/>
    <property type="project" value="UniProtKB-UniRule"/>
</dbReference>
<comment type="similarity">
    <text evidence="2 7">Belongs to the universal ribosomal protein uL10 family.</text>
</comment>
<dbReference type="eggNOG" id="COG0244">
    <property type="taxonomic scope" value="Bacteria"/>
</dbReference>
<keyword evidence="3 7" id="KW-0699">rRNA-binding</keyword>
<evidence type="ECO:0000256" key="7">
    <source>
        <dbReference type="HAMAP-Rule" id="MF_00362"/>
    </source>
</evidence>
<dbReference type="NCBIfam" id="NF000955">
    <property type="entry name" value="PRK00099.1-1"/>
    <property type="match status" value="1"/>
</dbReference>
<evidence type="ECO:0000256" key="5">
    <source>
        <dbReference type="ARBA" id="ARBA00023274"/>
    </source>
</evidence>
<dbReference type="AlphaFoldDB" id="H9UGK4"/>
<dbReference type="InterPro" id="IPR001790">
    <property type="entry name" value="Ribosomal_uL10"/>
</dbReference>
<dbReference type="HOGENOM" id="CLU_092227_1_2_12"/>
<dbReference type="GO" id="GO:0015934">
    <property type="term" value="C:large ribosomal subunit"/>
    <property type="evidence" value="ECO:0007669"/>
    <property type="project" value="InterPro"/>
</dbReference>
<sequence length="178" mass="19927">MSEYVTRVNESKKEAVARLKEMFSETQDFFFADYRGMSVDQITQLRRKLRENNAEFRVVKNRYAKIALQQLEKPDVSEYLVGPTAMALSMGDSSAVAKEIYALTKDWSLEVKGGIVDGNVFDSAQVEAFSKLPGRMELLAMLMGTMNAPVQNFVYALNAVPTKLVRTLQAVADQKAAQ</sequence>
<dbReference type="EMBL" id="CP003282">
    <property type="protein sequence ID" value="AFG36647.1"/>
    <property type="molecule type" value="Genomic_DNA"/>
</dbReference>
<evidence type="ECO:0000256" key="6">
    <source>
        <dbReference type="ARBA" id="ARBA00035202"/>
    </source>
</evidence>
<dbReference type="Gene3D" id="3.30.70.1730">
    <property type="match status" value="1"/>
</dbReference>
<dbReference type="InterPro" id="IPR022973">
    <property type="entry name" value="Ribosomal_uL10_bac"/>
</dbReference>
<dbReference type="KEGG" id="sfc:Spiaf_0546"/>
<evidence type="ECO:0000313" key="8">
    <source>
        <dbReference type="EMBL" id="AFG36647.1"/>
    </source>
</evidence>
<evidence type="ECO:0000256" key="4">
    <source>
        <dbReference type="ARBA" id="ARBA00022980"/>
    </source>
</evidence>
<organism evidence="8 9">
    <name type="scientific">Spirochaeta africana (strain ATCC 700263 / DSM 8902 / Z-7692)</name>
    <dbReference type="NCBI Taxonomy" id="889378"/>
    <lineage>
        <taxon>Bacteria</taxon>
        <taxon>Pseudomonadati</taxon>
        <taxon>Spirochaetota</taxon>
        <taxon>Spirochaetia</taxon>
        <taxon>Spirochaetales</taxon>
        <taxon>Spirochaetaceae</taxon>
        <taxon>Spirochaeta</taxon>
    </lineage>
</organism>
<dbReference type="Gene3D" id="6.10.250.290">
    <property type="match status" value="1"/>
</dbReference>
<dbReference type="PANTHER" id="PTHR11560">
    <property type="entry name" value="39S RIBOSOMAL PROTEIN L10, MITOCHONDRIAL"/>
    <property type="match status" value="1"/>
</dbReference>
<evidence type="ECO:0000256" key="1">
    <source>
        <dbReference type="ARBA" id="ARBA00002633"/>
    </source>
</evidence>
<keyword evidence="4 7" id="KW-0689">Ribosomal protein</keyword>
<dbReference type="STRING" id="889378.Spiaf_0546"/>
<dbReference type="InterPro" id="IPR043141">
    <property type="entry name" value="Ribosomal_uL10-like_sf"/>
</dbReference>
<comment type="subunit">
    <text evidence="7">Part of the ribosomal stalk of the 50S ribosomal subunit. The N-terminus interacts with L11 and the large rRNA to form the base of the stalk. The C-terminus forms an elongated spine to which L12 dimers bind in a sequential fashion forming a multimeric L10(L12)X complex.</text>
</comment>
<dbReference type="Proteomes" id="UP000007383">
    <property type="component" value="Chromosome"/>
</dbReference>
<gene>
    <name evidence="7" type="primary">rplJ</name>
    <name evidence="8" type="ordered locus">Spiaf_0546</name>
</gene>
<dbReference type="InterPro" id="IPR002363">
    <property type="entry name" value="Ribosomal_uL10_CS_bac"/>
</dbReference>
<keyword evidence="9" id="KW-1185">Reference proteome</keyword>
<dbReference type="GO" id="GO:0006412">
    <property type="term" value="P:translation"/>
    <property type="evidence" value="ECO:0007669"/>
    <property type="project" value="UniProtKB-UniRule"/>
</dbReference>
<keyword evidence="5 7" id="KW-0687">Ribonucleoprotein</keyword>
<keyword evidence="7" id="KW-0694">RNA-binding</keyword>
<dbReference type="PROSITE" id="PS01109">
    <property type="entry name" value="RIBOSOMAL_L10"/>
    <property type="match status" value="1"/>
</dbReference>
<dbReference type="HAMAP" id="MF_00362">
    <property type="entry name" value="Ribosomal_uL10"/>
    <property type="match status" value="1"/>
</dbReference>
<dbReference type="PATRIC" id="fig|889378.3.peg.555"/>
<accession>H9UGK4</accession>